<dbReference type="Proteomes" id="UP000324021">
    <property type="component" value="Unassembled WGS sequence"/>
</dbReference>
<feature type="domain" description="DUF7344" evidence="2">
    <location>
        <begin position="64"/>
        <end position="142"/>
    </location>
</feature>
<name>A0A1I0FRW1_9EURY</name>
<evidence type="ECO:0000313" key="5">
    <source>
        <dbReference type="Proteomes" id="UP000199320"/>
    </source>
</evidence>
<evidence type="ECO:0000259" key="2">
    <source>
        <dbReference type="Pfam" id="PF24035"/>
    </source>
</evidence>
<organism evidence="4 5">
    <name type="scientific">Natrinema hispanicum</name>
    <dbReference type="NCBI Taxonomy" id="392421"/>
    <lineage>
        <taxon>Archaea</taxon>
        <taxon>Methanobacteriati</taxon>
        <taxon>Methanobacteriota</taxon>
        <taxon>Stenosarchaea group</taxon>
        <taxon>Halobacteria</taxon>
        <taxon>Halobacteriales</taxon>
        <taxon>Natrialbaceae</taxon>
        <taxon>Natrinema</taxon>
    </lineage>
</organism>
<dbReference type="Pfam" id="PF24035">
    <property type="entry name" value="DUF7344"/>
    <property type="match status" value="1"/>
</dbReference>
<evidence type="ECO:0000313" key="4">
    <source>
        <dbReference type="EMBL" id="SET60373.1"/>
    </source>
</evidence>
<evidence type="ECO:0000313" key="3">
    <source>
        <dbReference type="EMBL" id="SDC77368.1"/>
    </source>
</evidence>
<gene>
    <name evidence="4" type="ORF">SAMN04488694_10941</name>
    <name evidence="3" type="ORF">SAMN05192552_100768</name>
</gene>
<dbReference type="EMBL" id="FMZP01000007">
    <property type="protein sequence ID" value="SDC77368.1"/>
    <property type="molecule type" value="Genomic_DNA"/>
</dbReference>
<dbReference type="Proteomes" id="UP000199320">
    <property type="component" value="Unassembled WGS sequence"/>
</dbReference>
<feature type="region of interest" description="Disordered" evidence="1">
    <location>
        <begin position="1"/>
        <end position="32"/>
    </location>
</feature>
<evidence type="ECO:0000313" key="6">
    <source>
        <dbReference type="Proteomes" id="UP000324021"/>
    </source>
</evidence>
<evidence type="ECO:0000256" key="1">
    <source>
        <dbReference type="SAM" id="MobiDB-lite"/>
    </source>
</evidence>
<dbReference type="EMBL" id="FOIC01000009">
    <property type="protein sequence ID" value="SET60373.1"/>
    <property type="molecule type" value="Genomic_DNA"/>
</dbReference>
<sequence>MAASRPAEAAFGSVQSQLLEDDGPHMTSRSHSERDCVEIVRTVLDWLDEADRPDPAAKTLDDVFSLLADQRRRLLLSVMRSYGEEVTLPDAAEEVAARETGHTVRNISAERVKEVYLSLYHDHLPRLVDAGLLEYDQERDLVAPASI</sequence>
<keyword evidence="5" id="KW-1185">Reference proteome</keyword>
<reference evidence="4" key="2">
    <citation type="submission" date="2016-10" db="EMBL/GenBank/DDBJ databases">
        <authorList>
            <person name="de Groot N.N."/>
        </authorList>
    </citation>
    <scope>NUCLEOTIDE SEQUENCE [LARGE SCALE GENOMIC DNA]</scope>
    <source>
        <strain evidence="4">CDM_6</strain>
    </source>
</reference>
<dbReference type="InterPro" id="IPR036388">
    <property type="entry name" value="WH-like_DNA-bd_sf"/>
</dbReference>
<dbReference type="Gene3D" id="1.10.10.10">
    <property type="entry name" value="Winged helix-like DNA-binding domain superfamily/Winged helix DNA-binding domain"/>
    <property type="match status" value="1"/>
</dbReference>
<dbReference type="InterPro" id="IPR055768">
    <property type="entry name" value="DUF7344"/>
</dbReference>
<protein>
    <recommendedName>
        <fullName evidence="2">DUF7344 domain-containing protein</fullName>
    </recommendedName>
</protein>
<reference evidence="5 6" key="1">
    <citation type="submission" date="2016-10" db="EMBL/GenBank/DDBJ databases">
        <authorList>
            <person name="Varghese N."/>
            <person name="Submissions S."/>
        </authorList>
    </citation>
    <scope>NUCLEOTIDE SEQUENCE [LARGE SCALE GENOMIC DNA]</scope>
    <source>
        <strain evidence="3 6">CDM_1</strain>
        <strain evidence="5">CDM_6</strain>
    </source>
</reference>
<dbReference type="AlphaFoldDB" id="A0A1I0FRW1"/>
<proteinExistence type="predicted"/>
<accession>A0A1I0FRW1</accession>